<dbReference type="SUPFAM" id="SSF47781">
    <property type="entry name" value="RuvA domain 2-like"/>
    <property type="match status" value="1"/>
</dbReference>
<dbReference type="InterPro" id="IPR004509">
    <property type="entry name" value="Competence_ComEA_HhH"/>
</dbReference>
<dbReference type="InterPro" id="IPR019554">
    <property type="entry name" value="Soluble_ligand-bd"/>
</dbReference>
<dbReference type="EMBL" id="QWKU01000001">
    <property type="protein sequence ID" value="RID94241.1"/>
    <property type="molecule type" value="Genomic_DNA"/>
</dbReference>
<dbReference type="SMART" id="SM00278">
    <property type="entry name" value="HhH1"/>
    <property type="match status" value="2"/>
</dbReference>
<dbReference type="STRING" id="39950.BCB69_01685"/>
<dbReference type="RefSeq" id="WP_022514095.1">
    <property type="nucleotide sequence ID" value="NZ_CP017037.1"/>
</dbReference>
<organism evidence="3 5">
    <name type="scientific">Dialister pneumosintes</name>
    <dbReference type="NCBI Taxonomy" id="39950"/>
    <lineage>
        <taxon>Bacteria</taxon>
        <taxon>Bacillati</taxon>
        <taxon>Bacillota</taxon>
        <taxon>Negativicutes</taxon>
        <taxon>Veillonellales</taxon>
        <taxon>Veillonellaceae</taxon>
        <taxon>Dialister</taxon>
    </lineage>
</organism>
<dbReference type="InterPro" id="IPR051675">
    <property type="entry name" value="Endo/Exo/Phosphatase_dom_1"/>
</dbReference>
<feature type="domain" description="Helix-hairpin-helix DNA-binding motif class 1" evidence="2">
    <location>
        <begin position="167"/>
        <end position="186"/>
    </location>
</feature>
<dbReference type="OrthoDB" id="9790239at2"/>
<evidence type="ECO:0000259" key="2">
    <source>
        <dbReference type="SMART" id="SM00278"/>
    </source>
</evidence>
<dbReference type="NCBIfam" id="TIGR00426">
    <property type="entry name" value="competence protein ComEA helix-hairpin-helix repeat region"/>
    <property type="match status" value="1"/>
</dbReference>
<proteinExistence type="predicted"/>
<evidence type="ECO:0000256" key="1">
    <source>
        <dbReference type="SAM" id="Phobius"/>
    </source>
</evidence>
<dbReference type="GO" id="GO:0003677">
    <property type="term" value="F:DNA binding"/>
    <property type="evidence" value="ECO:0007669"/>
    <property type="project" value="UniProtKB-KW"/>
</dbReference>
<dbReference type="PANTHER" id="PTHR21180">
    <property type="entry name" value="ENDONUCLEASE/EXONUCLEASE/PHOSPHATASE FAMILY DOMAIN-CONTAINING PROTEIN 1"/>
    <property type="match status" value="1"/>
</dbReference>
<dbReference type="InterPro" id="IPR003583">
    <property type="entry name" value="Hlx-hairpin-Hlx_DNA-bd_motif"/>
</dbReference>
<dbReference type="Proteomes" id="UP000266262">
    <property type="component" value="Unassembled WGS sequence"/>
</dbReference>
<protein>
    <submittedName>
        <fullName evidence="4">ComEA family DNA-binding protein</fullName>
    </submittedName>
</protein>
<feature type="transmembrane region" description="Helical" evidence="1">
    <location>
        <begin position="14"/>
        <end position="33"/>
    </location>
</feature>
<sequence length="189" mass="21020">MIWQTADGNFDRRFIGLVIIIAVIISVLGLYTYHLAYHVDDIEEIISNDTSTLYKEGGVLVYITGAVKNPGVYEMPKESHIYDAIQAAGDILPYADVENIDLTALVGESPYILIKTNPQKVNINAIGKVNINYAGEAELMTLKGIGKSTAEKISHYRKEHGLFFKKEDLKKVPGIGETKYSKIEEQITL</sequence>
<dbReference type="AlphaFoldDB" id="A0A1B3WCX0"/>
<evidence type="ECO:0000313" key="3">
    <source>
        <dbReference type="EMBL" id="AOH38805.1"/>
    </source>
</evidence>
<dbReference type="Pfam" id="PF10531">
    <property type="entry name" value="SLBB"/>
    <property type="match status" value="1"/>
</dbReference>
<dbReference type="InterPro" id="IPR010994">
    <property type="entry name" value="RuvA_2-like"/>
</dbReference>
<dbReference type="Pfam" id="PF12836">
    <property type="entry name" value="HHH_3"/>
    <property type="match status" value="1"/>
</dbReference>
<dbReference type="Gene3D" id="1.10.150.310">
    <property type="entry name" value="Tex RuvX-like domain-like"/>
    <property type="match status" value="1"/>
</dbReference>
<dbReference type="GO" id="GO:0006281">
    <property type="term" value="P:DNA repair"/>
    <property type="evidence" value="ECO:0007669"/>
    <property type="project" value="InterPro"/>
</dbReference>
<keyword evidence="1" id="KW-1133">Transmembrane helix</keyword>
<keyword evidence="4" id="KW-0238">DNA-binding</keyword>
<name>A0A1B3WCX0_9FIRM</name>
<gene>
    <name evidence="3" type="ORF">BCB69_01685</name>
    <name evidence="4" type="ORF">DX915_01510</name>
</gene>
<reference evidence="5" key="1">
    <citation type="submission" date="2016-08" db="EMBL/GenBank/DDBJ databases">
        <authorList>
            <person name="Holder M.E."/>
            <person name="Ajami N.J."/>
            <person name="Petrosino J.F."/>
        </authorList>
    </citation>
    <scope>NUCLEOTIDE SEQUENCE [LARGE SCALE GENOMIC DNA]</scope>
    <source>
        <strain evidence="5">F0677</strain>
    </source>
</reference>
<keyword evidence="6" id="KW-1185">Reference proteome</keyword>
<dbReference type="Proteomes" id="UP000094757">
    <property type="component" value="Chromosome"/>
</dbReference>
<accession>A0A1B3WCX0</accession>
<keyword evidence="1" id="KW-0472">Membrane</keyword>
<feature type="domain" description="Helix-hairpin-helix DNA-binding motif class 1" evidence="2">
    <location>
        <begin position="137"/>
        <end position="156"/>
    </location>
</feature>
<evidence type="ECO:0000313" key="4">
    <source>
        <dbReference type="EMBL" id="RID94241.1"/>
    </source>
</evidence>
<reference evidence="3" key="2">
    <citation type="submission" date="2016-08" db="EMBL/GenBank/DDBJ databases">
        <authorList>
            <person name="Seilhamer J.J."/>
        </authorList>
    </citation>
    <scope>NUCLEOTIDE SEQUENCE [LARGE SCALE GENOMIC DNA]</scope>
    <source>
        <strain evidence="3">F0677</strain>
    </source>
</reference>
<keyword evidence="1" id="KW-0812">Transmembrane</keyword>
<dbReference type="EMBL" id="CP017037">
    <property type="protein sequence ID" value="AOH38805.1"/>
    <property type="molecule type" value="Genomic_DNA"/>
</dbReference>
<dbReference type="PANTHER" id="PTHR21180:SF32">
    <property type="entry name" value="ENDONUCLEASE_EXONUCLEASE_PHOSPHATASE FAMILY DOMAIN-CONTAINING PROTEIN 1"/>
    <property type="match status" value="1"/>
</dbReference>
<dbReference type="KEGG" id="dpn:BCB69_01685"/>
<reference evidence="4 6" key="3">
    <citation type="submission" date="2018-08" db="EMBL/GenBank/DDBJ databases">
        <title>Draft genome sequence of Dialister pneumosintes KCOM 1685.</title>
        <authorList>
            <person name="Kook J.-K."/>
            <person name="Park S.-N."/>
            <person name="Lim Y.K."/>
        </authorList>
    </citation>
    <scope>NUCLEOTIDE SEQUENCE [LARGE SCALE GENOMIC DNA]</scope>
    <source>
        <strain evidence="4 6">KCOM 1685</strain>
    </source>
</reference>
<evidence type="ECO:0000313" key="5">
    <source>
        <dbReference type="Proteomes" id="UP000094757"/>
    </source>
</evidence>
<dbReference type="Gene3D" id="3.10.560.10">
    <property type="entry name" value="Outer membrane lipoprotein wza domain like"/>
    <property type="match status" value="1"/>
</dbReference>
<evidence type="ECO:0000313" key="6">
    <source>
        <dbReference type="Proteomes" id="UP000266262"/>
    </source>
</evidence>